<evidence type="ECO:0000259" key="6">
    <source>
        <dbReference type="Pfam" id="PF01248"/>
    </source>
</evidence>
<evidence type="ECO:0000313" key="7">
    <source>
        <dbReference type="EMBL" id="ASI13375.1"/>
    </source>
</evidence>
<dbReference type="EMBL" id="CP019964">
    <property type="protein sequence ID" value="ASI13375.1"/>
    <property type="molecule type" value="Genomic_DNA"/>
</dbReference>
<dbReference type="RefSeq" id="WP_088819545.1">
    <property type="nucleotide sequence ID" value="NZ_CP019964.1"/>
</dbReference>
<dbReference type="PANTHER" id="PTHR11449">
    <property type="entry name" value="RIBOSOMAL PROTEIN L30"/>
    <property type="match status" value="1"/>
</dbReference>
<dbReference type="InterPro" id="IPR039109">
    <property type="entry name" value="Ribosomal_eL30-like"/>
</dbReference>
<keyword evidence="3 5" id="KW-0687">Ribonucleoprotein</keyword>
<dbReference type="OrthoDB" id="10759at2157"/>
<evidence type="ECO:0000256" key="1">
    <source>
        <dbReference type="ARBA" id="ARBA00007326"/>
    </source>
</evidence>
<dbReference type="InterPro" id="IPR022991">
    <property type="entry name" value="Ribosomal_eL30_CS"/>
</dbReference>
<dbReference type="PROSITE" id="PS00993">
    <property type="entry name" value="RIBOSOMAL_L30E_2"/>
    <property type="match status" value="1"/>
</dbReference>
<dbReference type="InterPro" id="IPR000231">
    <property type="entry name" value="Ribosomal_eL30"/>
</dbReference>
<dbReference type="NCBIfam" id="NF002172">
    <property type="entry name" value="PRK01018.1"/>
    <property type="match status" value="1"/>
</dbReference>
<reference evidence="7 8" key="1">
    <citation type="journal article" date="2017" name="Nat. Commun.">
        <title>'ARMAN' archaea depend on association with euryarchaeal host in culture and in situ.</title>
        <authorList>
            <person name="Golyshina O."/>
            <person name="Toshchakov S."/>
            <person name="Makarova K."/>
            <person name="Gavrilov S."/>
            <person name="Korzhenkov A."/>
            <person name="La Cono V."/>
            <person name="Arcadi E."/>
            <person name="Nechitaylo T."/>
            <person name="Ferrer M."/>
            <person name="Kublanov I."/>
            <person name="Wolf Y."/>
            <person name="Yakimov M."/>
            <person name="Golyshin P."/>
            <person name="Slesarev A."/>
            <person name="Kozyavkin S."/>
        </authorList>
    </citation>
    <scope>NUCLEOTIDE SEQUENCE [LARGE SCALE GENOMIC DNA]</scope>
    <source>
        <strain evidence="7 8">Mia14</strain>
    </source>
</reference>
<dbReference type="Pfam" id="PF01248">
    <property type="entry name" value="Ribosomal_L7Ae"/>
    <property type="match status" value="1"/>
</dbReference>
<dbReference type="InterPro" id="IPR004038">
    <property type="entry name" value="Ribosomal_eL8/eL30/eS12/Gad45"/>
</dbReference>
<accession>A0A218NLM6</accession>
<name>A0A218NLM6_9ARCH</name>
<dbReference type="HAMAP" id="MF_00481">
    <property type="entry name" value="Ribosomal_eL30"/>
    <property type="match status" value="1"/>
</dbReference>
<evidence type="ECO:0000256" key="4">
    <source>
        <dbReference type="ARBA" id="ARBA00035231"/>
    </source>
</evidence>
<keyword evidence="2 5" id="KW-0689">Ribosomal protein</keyword>
<evidence type="ECO:0000256" key="3">
    <source>
        <dbReference type="ARBA" id="ARBA00023274"/>
    </source>
</evidence>
<evidence type="ECO:0000256" key="2">
    <source>
        <dbReference type="ARBA" id="ARBA00022980"/>
    </source>
</evidence>
<dbReference type="Proteomes" id="UP000197679">
    <property type="component" value="Chromosome"/>
</dbReference>
<proteinExistence type="inferred from homology"/>
<protein>
    <recommendedName>
        <fullName evidence="4 5">Large ribosomal subunit protein eL30</fullName>
    </recommendedName>
</protein>
<gene>
    <name evidence="5" type="primary">rpl30e</name>
    <name evidence="7" type="ORF">Mia14_0030</name>
</gene>
<sequence>MTESTNNIRLAVDTGEAALGLNSVIGSIKNNTAKLIILAKVNDNDILEDIQHMAKVAEISVQLFEGNSMDLGSLCGKPFSVSALSIINPGASDILKGLEKKSDK</sequence>
<dbReference type="AlphaFoldDB" id="A0A218NLM6"/>
<feature type="domain" description="Ribosomal protein eL8/eL30/eS12/Gadd45" evidence="6">
    <location>
        <begin position="6"/>
        <end position="95"/>
    </location>
</feature>
<organism evidence="7 8">
    <name type="scientific">Candidatus Mancarchaeum acidiphilum</name>
    <dbReference type="NCBI Taxonomy" id="1920749"/>
    <lineage>
        <taxon>Archaea</taxon>
        <taxon>Candidatus Micrarchaeota</taxon>
        <taxon>Candidatus Mancarchaeum</taxon>
    </lineage>
</organism>
<dbReference type="GeneID" id="33313591"/>
<dbReference type="GO" id="GO:0022625">
    <property type="term" value="C:cytosolic large ribosomal subunit"/>
    <property type="evidence" value="ECO:0007669"/>
    <property type="project" value="InterPro"/>
</dbReference>
<dbReference type="Gene3D" id="3.30.1330.30">
    <property type="match status" value="1"/>
</dbReference>
<dbReference type="GO" id="GO:0006412">
    <property type="term" value="P:translation"/>
    <property type="evidence" value="ECO:0007669"/>
    <property type="project" value="UniProtKB-UniRule"/>
</dbReference>
<evidence type="ECO:0000256" key="5">
    <source>
        <dbReference type="HAMAP-Rule" id="MF_00481"/>
    </source>
</evidence>
<dbReference type="InterPro" id="IPR029064">
    <property type="entry name" value="Ribosomal_eL30-like_sf"/>
</dbReference>
<comment type="similarity">
    <text evidence="1 5">Belongs to the eukaryotic ribosomal protein eL30 family.</text>
</comment>
<dbReference type="SUPFAM" id="SSF55315">
    <property type="entry name" value="L30e-like"/>
    <property type="match status" value="1"/>
</dbReference>
<evidence type="ECO:0000313" key="8">
    <source>
        <dbReference type="Proteomes" id="UP000197679"/>
    </source>
</evidence>
<dbReference type="KEGG" id="marh:Mia14_0030"/>
<keyword evidence="8" id="KW-1185">Reference proteome</keyword>
<dbReference type="GO" id="GO:0003723">
    <property type="term" value="F:RNA binding"/>
    <property type="evidence" value="ECO:0007669"/>
    <property type="project" value="InterPro"/>
</dbReference>
<dbReference type="GO" id="GO:0003735">
    <property type="term" value="F:structural constituent of ribosome"/>
    <property type="evidence" value="ECO:0007669"/>
    <property type="project" value="InterPro"/>
</dbReference>